<keyword evidence="4" id="KW-1185">Reference proteome</keyword>
<dbReference type="PANTHER" id="PTHR38593">
    <property type="entry name" value="BLR2558 PROTEIN"/>
    <property type="match status" value="1"/>
</dbReference>
<evidence type="ECO:0000313" key="4">
    <source>
        <dbReference type="Proteomes" id="UP000000310"/>
    </source>
</evidence>
<feature type="domain" description="DUF4142" evidence="2">
    <location>
        <begin position="34"/>
        <end position="175"/>
    </location>
</feature>
<feature type="chain" id="PRO_5003260265" description="DUF4142 domain-containing protein" evidence="1">
    <location>
        <begin position="28"/>
        <end position="180"/>
    </location>
</feature>
<evidence type="ECO:0000256" key="1">
    <source>
        <dbReference type="SAM" id="SignalP"/>
    </source>
</evidence>
<evidence type="ECO:0000313" key="3">
    <source>
        <dbReference type="EMBL" id="ADY54053.1"/>
    </source>
</evidence>
<evidence type="ECO:0000259" key="2">
    <source>
        <dbReference type="Pfam" id="PF13628"/>
    </source>
</evidence>
<sequence>MKTIQSSGVWASCMVFFSFVFLSTVFAQSTPHLSDAEIASVAVTANKIDVEYAAIANKKSKNAAVLKFAKAMHDDHTSVIDKAVKLVTKLKVTPKDNAVSKSLITNADKEKKALNSKSGKAFDKAYIDNEVSYHKSVIHSVETLLIPQAKNKELKALLESVMPVLKTHLSHAEMLQKELK</sequence>
<dbReference type="Pfam" id="PF13628">
    <property type="entry name" value="DUF4142"/>
    <property type="match status" value="1"/>
</dbReference>
<dbReference type="eggNOG" id="COG3652">
    <property type="taxonomic scope" value="Bacteria"/>
</dbReference>
<dbReference type="KEGG" id="psn:Pedsa_3523"/>
<dbReference type="EMBL" id="CP002545">
    <property type="protein sequence ID" value="ADY54053.1"/>
    <property type="molecule type" value="Genomic_DNA"/>
</dbReference>
<reference evidence="3 4" key="1">
    <citation type="journal article" date="2011" name="Stand. Genomic Sci.">
        <title>Complete genome sequence of the gliding, heparinolytic Pedobacter saltans type strain (113).</title>
        <authorList>
            <person name="Liolios K."/>
            <person name="Sikorski J."/>
            <person name="Lu M."/>
            <person name="Nolan M."/>
            <person name="Lapidus A."/>
            <person name="Lucas S."/>
            <person name="Hammon N."/>
            <person name="Deshpande S."/>
            <person name="Cheng J.F."/>
            <person name="Tapia R."/>
            <person name="Han C."/>
            <person name="Goodwin L."/>
            <person name="Pitluck S."/>
            <person name="Huntemann M."/>
            <person name="Ivanova N."/>
            <person name="Pagani I."/>
            <person name="Mavromatis K."/>
            <person name="Ovchinikova G."/>
            <person name="Pati A."/>
            <person name="Chen A."/>
            <person name="Palaniappan K."/>
            <person name="Land M."/>
            <person name="Hauser L."/>
            <person name="Brambilla E.M."/>
            <person name="Kotsyurbenko O."/>
            <person name="Rohde M."/>
            <person name="Tindall B.J."/>
            <person name="Abt B."/>
            <person name="Goker M."/>
            <person name="Detter J.C."/>
            <person name="Woyke T."/>
            <person name="Bristow J."/>
            <person name="Eisen J.A."/>
            <person name="Markowitz V."/>
            <person name="Hugenholtz P."/>
            <person name="Klenk H.P."/>
            <person name="Kyrpides N.C."/>
        </authorList>
    </citation>
    <scope>NUCLEOTIDE SEQUENCE [LARGE SCALE GENOMIC DNA]</scope>
    <source>
        <strain evidence="4">ATCC 51119 / DSM 12145 / JCM 21818 / LMG 10337 / NBRC 100064 / NCIMB 13643</strain>
    </source>
</reference>
<dbReference type="STRING" id="762903.Pedsa_3523"/>
<dbReference type="InterPro" id="IPR025419">
    <property type="entry name" value="DUF4142"/>
</dbReference>
<organism evidence="3 4">
    <name type="scientific">Pseudopedobacter saltans (strain ATCC 51119 / DSM 12145 / JCM 21818 / CCUG 39354 / LMG 10337 / NBRC 100064 / NCIMB 13643)</name>
    <name type="common">Pedobacter saltans</name>
    <dbReference type="NCBI Taxonomy" id="762903"/>
    <lineage>
        <taxon>Bacteria</taxon>
        <taxon>Pseudomonadati</taxon>
        <taxon>Bacteroidota</taxon>
        <taxon>Sphingobacteriia</taxon>
        <taxon>Sphingobacteriales</taxon>
        <taxon>Sphingobacteriaceae</taxon>
        <taxon>Pseudopedobacter</taxon>
    </lineage>
</organism>
<dbReference type="OrthoDB" id="883203at2"/>
<name>F0SEY5_PSESL</name>
<dbReference type="HOGENOM" id="CLU_079636_3_0_10"/>
<reference evidence="4" key="2">
    <citation type="submission" date="2011-02" db="EMBL/GenBank/DDBJ databases">
        <title>The complete genome of Pedobacter saltans DSM 12145.</title>
        <authorList>
            <consortium name="US DOE Joint Genome Institute (JGI-PGF)"/>
            <person name="Lucas S."/>
            <person name="Copeland A."/>
            <person name="Lapidus A."/>
            <person name="Bruce D."/>
            <person name="Goodwin L."/>
            <person name="Pitluck S."/>
            <person name="Kyrpides N."/>
            <person name="Mavromatis K."/>
            <person name="Pagani I."/>
            <person name="Ivanova N."/>
            <person name="Ovchinnikova G."/>
            <person name="Lu M."/>
            <person name="Detter J.C."/>
            <person name="Han C."/>
            <person name="Land M."/>
            <person name="Hauser L."/>
            <person name="Markowitz V."/>
            <person name="Cheng J.-F."/>
            <person name="Hugenholtz P."/>
            <person name="Woyke T."/>
            <person name="Wu D."/>
            <person name="Tindall B."/>
            <person name="Pomrenke H.G."/>
            <person name="Brambilla E."/>
            <person name="Klenk H.-P."/>
            <person name="Eisen J.A."/>
        </authorList>
    </citation>
    <scope>NUCLEOTIDE SEQUENCE [LARGE SCALE GENOMIC DNA]</scope>
    <source>
        <strain evidence="4">ATCC 51119 / DSM 12145 / JCM 21818 / LMG 10337 / NBRC 100064 / NCIMB 13643</strain>
    </source>
</reference>
<proteinExistence type="predicted"/>
<feature type="signal peptide" evidence="1">
    <location>
        <begin position="1"/>
        <end position="27"/>
    </location>
</feature>
<gene>
    <name evidence="3" type="ordered locus">Pedsa_3523</name>
</gene>
<protein>
    <recommendedName>
        <fullName evidence="2">DUF4142 domain-containing protein</fullName>
    </recommendedName>
</protein>
<dbReference type="AlphaFoldDB" id="F0SEY5"/>
<accession>F0SEY5</accession>
<dbReference type="PANTHER" id="PTHR38593:SF1">
    <property type="entry name" value="BLR2558 PROTEIN"/>
    <property type="match status" value="1"/>
</dbReference>
<dbReference type="InterPro" id="IPR012347">
    <property type="entry name" value="Ferritin-like"/>
</dbReference>
<dbReference type="Proteomes" id="UP000000310">
    <property type="component" value="Chromosome"/>
</dbReference>
<keyword evidence="1" id="KW-0732">Signal</keyword>
<dbReference type="RefSeq" id="WP_013634536.1">
    <property type="nucleotide sequence ID" value="NC_015177.1"/>
</dbReference>
<dbReference type="Gene3D" id="1.20.1260.10">
    <property type="match status" value="1"/>
</dbReference>